<evidence type="ECO:0008006" key="5">
    <source>
        <dbReference type="Google" id="ProtNLM"/>
    </source>
</evidence>
<reference evidence="3" key="1">
    <citation type="submission" date="2022-07" db="EMBL/GenBank/DDBJ databases">
        <title>Chromosome-level genome of Muraenolepis orangiensis.</title>
        <authorList>
            <person name="Kim J."/>
        </authorList>
    </citation>
    <scope>NUCLEOTIDE SEQUENCE</scope>
    <source>
        <strain evidence="3">KU_S4_2022</strain>
        <tissue evidence="3">Muscle</tissue>
    </source>
</reference>
<gene>
    <name evidence="3" type="ORF">NHX12_020768</name>
</gene>
<dbReference type="OrthoDB" id="6020087at2759"/>
<name>A0A9Q0IWM8_9TELE</name>
<accession>A0A9Q0IWM8</accession>
<evidence type="ECO:0000313" key="4">
    <source>
        <dbReference type="Proteomes" id="UP001148018"/>
    </source>
</evidence>
<feature type="compositionally biased region" description="Basic residues" evidence="2">
    <location>
        <begin position="34"/>
        <end position="49"/>
    </location>
</feature>
<dbReference type="Proteomes" id="UP001148018">
    <property type="component" value="Unassembled WGS sequence"/>
</dbReference>
<evidence type="ECO:0000256" key="1">
    <source>
        <dbReference type="ARBA" id="ARBA00010560"/>
    </source>
</evidence>
<sequence length="269" mass="30271">MKEIKRENGQVKQPLKGEKEKAVDPETLLLVKKVKKKKKKKHKRVKMYHRSSQTPCPHPGMGGLEFGPYFHVEKQPNGGALVAHAYTAQLGALSPGQRHKFAQEFVTLAFSEDSSKAAHYVMGIVHGAASYLPDFLDYFSSKFPSAPVKMEILGKKDIETTTMANFYSQGKHPSVVKRSYSHGTYRAGAMRQISLVGAVDEEVGDYFPEFLGMLEESPFLKRTLPWGTFSNLRQMDPTESDDGPIMWVRPGEQMIPVADIPKSPFKRRR</sequence>
<dbReference type="AlphaFoldDB" id="A0A9Q0IWM8"/>
<evidence type="ECO:0000313" key="3">
    <source>
        <dbReference type="EMBL" id="KAJ3612493.1"/>
    </source>
</evidence>
<dbReference type="PANTHER" id="PTHR13354:SF9">
    <property type="entry name" value="LYSINE-SPECIFIC DEMETHYLASE RSBN1L"/>
    <property type="match status" value="1"/>
</dbReference>
<feature type="non-terminal residue" evidence="3">
    <location>
        <position position="1"/>
    </location>
</feature>
<keyword evidence="4" id="KW-1185">Reference proteome</keyword>
<dbReference type="InterPro" id="IPR026306">
    <property type="entry name" value="RSBN1/Dpy-2/CEP530"/>
</dbReference>
<protein>
    <recommendedName>
        <fullName evidence="5">Round spermatid basic protein 1</fullName>
    </recommendedName>
</protein>
<evidence type="ECO:0000256" key="2">
    <source>
        <dbReference type="SAM" id="MobiDB-lite"/>
    </source>
</evidence>
<dbReference type="GO" id="GO:0005634">
    <property type="term" value="C:nucleus"/>
    <property type="evidence" value="ECO:0007669"/>
    <property type="project" value="InterPro"/>
</dbReference>
<feature type="region of interest" description="Disordered" evidence="2">
    <location>
        <begin position="34"/>
        <end position="58"/>
    </location>
</feature>
<proteinExistence type="inferred from homology"/>
<comment type="similarity">
    <text evidence="1">Belongs to the round spermatid basic protein 1 family.</text>
</comment>
<dbReference type="PANTHER" id="PTHR13354">
    <property type="entry name" value="ROUND SPERMATID BASIC PROTEIN 1"/>
    <property type="match status" value="1"/>
</dbReference>
<organism evidence="3 4">
    <name type="scientific">Muraenolepis orangiensis</name>
    <name type="common">Patagonian moray cod</name>
    <dbReference type="NCBI Taxonomy" id="630683"/>
    <lineage>
        <taxon>Eukaryota</taxon>
        <taxon>Metazoa</taxon>
        <taxon>Chordata</taxon>
        <taxon>Craniata</taxon>
        <taxon>Vertebrata</taxon>
        <taxon>Euteleostomi</taxon>
        <taxon>Actinopterygii</taxon>
        <taxon>Neopterygii</taxon>
        <taxon>Teleostei</taxon>
        <taxon>Neoteleostei</taxon>
        <taxon>Acanthomorphata</taxon>
        <taxon>Zeiogadaria</taxon>
        <taxon>Gadariae</taxon>
        <taxon>Gadiformes</taxon>
        <taxon>Muraenolepidoidei</taxon>
        <taxon>Muraenolepididae</taxon>
        <taxon>Muraenolepis</taxon>
    </lineage>
</organism>
<dbReference type="EMBL" id="JANIIK010000036">
    <property type="protein sequence ID" value="KAJ3612493.1"/>
    <property type="molecule type" value="Genomic_DNA"/>
</dbReference>
<comment type="caution">
    <text evidence="3">The sequence shown here is derived from an EMBL/GenBank/DDBJ whole genome shotgun (WGS) entry which is preliminary data.</text>
</comment>